<sequence length="156" mass="17481">MVKLWGFLHLAGMAFWLGGMTTLGIWTGRARRTADPRIIVFAYNTAARYYRGFISAVAIVTFVSGIALVFATNREWFQPFPDHWLFQMQIIGTLVFLATLFFVIPNAVALAGFAERDAEEGTVSPQFARRVRWQVIVGNAVGAALIYLVILGVFRF</sequence>
<protein>
    <submittedName>
        <fullName evidence="2">DUF2269 family protein</fullName>
    </submittedName>
</protein>
<evidence type="ECO:0000256" key="1">
    <source>
        <dbReference type="SAM" id="Phobius"/>
    </source>
</evidence>
<feature type="transmembrane region" description="Helical" evidence="1">
    <location>
        <begin position="135"/>
        <end position="154"/>
    </location>
</feature>
<keyword evidence="1" id="KW-1133">Transmembrane helix</keyword>
<accession>A0AAE4Z9I5</accession>
<dbReference type="Proteomes" id="UP000702544">
    <property type="component" value="Unassembled WGS sequence"/>
</dbReference>
<comment type="caution">
    <text evidence="2">The sequence shown here is derived from an EMBL/GenBank/DDBJ whole genome shotgun (WGS) entry which is preliminary data.</text>
</comment>
<dbReference type="Pfam" id="PF10027">
    <property type="entry name" value="DUF2269"/>
    <property type="match status" value="1"/>
</dbReference>
<evidence type="ECO:0000313" key="3">
    <source>
        <dbReference type="Proteomes" id="UP000702544"/>
    </source>
</evidence>
<keyword evidence="1" id="KW-0472">Membrane</keyword>
<dbReference type="InterPro" id="IPR018729">
    <property type="entry name" value="DUF2269_transmembrane"/>
</dbReference>
<gene>
    <name evidence="2" type="ORF">GWO12_14415</name>
</gene>
<dbReference type="EMBL" id="JAACAK010000120">
    <property type="protein sequence ID" value="NIR76284.1"/>
    <property type="molecule type" value="Genomic_DNA"/>
</dbReference>
<feature type="transmembrane region" description="Helical" evidence="1">
    <location>
        <begin position="90"/>
        <end position="114"/>
    </location>
</feature>
<feature type="transmembrane region" description="Helical" evidence="1">
    <location>
        <begin position="6"/>
        <end position="28"/>
    </location>
</feature>
<proteinExistence type="predicted"/>
<dbReference type="AlphaFoldDB" id="A0AAE4Z9I5"/>
<reference evidence="2 3" key="1">
    <citation type="submission" date="2020-01" db="EMBL/GenBank/DDBJ databases">
        <title>Genomes assembled from Gulf of Kutch pelagic sediment metagenomes.</title>
        <authorList>
            <person name="Chandrashekar M."/>
            <person name="Mahajan M.S."/>
            <person name="Dave K.J."/>
            <person name="Vatsa P."/>
            <person name="Nathani N.M."/>
        </authorList>
    </citation>
    <scope>NUCLEOTIDE SEQUENCE [LARGE SCALE GENOMIC DNA]</scope>
    <source>
        <strain evidence="2">KS3-K002</strain>
    </source>
</reference>
<feature type="transmembrane region" description="Helical" evidence="1">
    <location>
        <begin position="49"/>
        <end position="70"/>
    </location>
</feature>
<evidence type="ECO:0000313" key="2">
    <source>
        <dbReference type="EMBL" id="NIR76284.1"/>
    </source>
</evidence>
<name>A0AAE4Z9I5_9BACT</name>
<organism evidence="2 3">
    <name type="scientific">Candidatus Kutchimonas denitrificans</name>
    <dbReference type="NCBI Taxonomy" id="3056748"/>
    <lineage>
        <taxon>Bacteria</taxon>
        <taxon>Pseudomonadati</taxon>
        <taxon>Gemmatimonadota</taxon>
        <taxon>Gemmatimonadia</taxon>
        <taxon>Candidatus Palauibacterales</taxon>
        <taxon>Candidatus Palauibacteraceae</taxon>
        <taxon>Candidatus Kutchimonas</taxon>
    </lineage>
</organism>
<keyword evidence="1" id="KW-0812">Transmembrane</keyword>